<dbReference type="Proteomes" id="UP001601059">
    <property type="component" value="Unassembled WGS sequence"/>
</dbReference>
<protein>
    <recommendedName>
        <fullName evidence="12">Membrane protein insertase YidC</fullName>
    </recommendedName>
    <alternativeName>
        <fullName evidence="12">Foldase YidC</fullName>
    </alternativeName>
    <alternativeName>
        <fullName evidence="12">Membrane integrase YidC</fullName>
    </alternativeName>
    <alternativeName>
        <fullName evidence="12">Membrane protein YidC</fullName>
    </alternativeName>
</protein>
<dbReference type="PANTHER" id="PTHR12428">
    <property type="entry name" value="OXA1"/>
    <property type="match status" value="1"/>
</dbReference>
<feature type="transmembrane region" description="Helical" evidence="12">
    <location>
        <begin position="56"/>
        <end position="76"/>
    </location>
</feature>
<evidence type="ECO:0000313" key="15">
    <source>
        <dbReference type="Proteomes" id="UP001601059"/>
    </source>
</evidence>
<keyword evidence="6 12" id="KW-0653">Protein transport</keyword>
<evidence type="ECO:0000256" key="5">
    <source>
        <dbReference type="ARBA" id="ARBA00022729"/>
    </source>
</evidence>
<organism evidence="14 15">
    <name type="scientific">Cytobacillus spartinae</name>
    <dbReference type="NCBI Taxonomy" id="3299023"/>
    <lineage>
        <taxon>Bacteria</taxon>
        <taxon>Bacillati</taxon>
        <taxon>Bacillota</taxon>
        <taxon>Bacilli</taxon>
        <taxon>Bacillales</taxon>
        <taxon>Bacillaceae</taxon>
        <taxon>Cytobacillus</taxon>
    </lineage>
</organism>
<evidence type="ECO:0000256" key="7">
    <source>
        <dbReference type="ARBA" id="ARBA00022989"/>
    </source>
</evidence>
<dbReference type="NCBIfam" id="TIGR03592">
    <property type="entry name" value="yidC_oxa1_cterm"/>
    <property type="match status" value="1"/>
</dbReference>
<evidence type="ECO:0000256" key="3">
    <source>
        <dbReference type="ARBA" id="ARBA00022475"/>
    </source>
</evidence>
<dbReference type="PANTHER" id="PTHR12428:SF65">
    <property type="entry name" value="CYTOCHROME C OXIDASE ASSEMBLY PROTEIN COX18, MITOCHONDRIAL"/>
    <property type="match status" value="1"/>
</dbReference>
<keyword evidence="7 12" id="KW-1133">Transmembrane helix</keyword>
<dbReference type="InterPro" id="IPR028055">
    <property type="entry name" value="YidC/Oxa/ALB_C"/>
</dbReference>
<evidence type="ECO:0000256" key="12">
    <source>
        <dbReference type="HAMAP-Rule" id="MF_01811"/>
    </source>
</evidence>
<dbReference type="InterPro" id="IPR023060">
    <property type="entry name" value="YidC/YidC1/YidC2_Firmicutes"/>
</dbReference>
<name>A0ABW6K8G5_9BACI</name>
<evidence type="ECO:0000256" key="1">
    <source>
        <dbReference type="ARBA" id="ARBA00004651"/>
    </source>
</evidence>
<keyword evidence="5 12" id="KW-0732">Signal</keyword>
<keyword evidence="11 12" id="KW-0449">Lipoprotein</keyword>
<evidence type="ECO:0000256" key="11">
    <source>
        <dbReference type="ARBA" id="ARBA00023288"/>
    </source>
</evidence>
<keyword evidence="8 12" id="KW-0472">Membrane</keyword>
<gene>
    <name evidence="12 14" type="primary">yidC</name>
    <name evidence="14" type="ORF">ACFYKX_05255</name>
</gene>
<evidence type="ECO:0000259" key="13">
    <source>
        <dbReference type="Pfam" id="PF02096"/>
    </source>
</evidence>
<feature type="domain" description="Membrane insertase YidC/Oxa/ALB C-terminal" evidence="13">
    <location>
        <begin position="56"/>
        <end position="241"/>
    </location>
</feature>
<evidence type="ECO:0000256" key="6">
    <source>
        <dbReference type="ARBA" id="ARBA00022927"/>
    </source>
</evidence>
<proteinExistence type="inferred from homology"/>
<feature type="transmembrane region" description="Helical" evidence="12">
    <location>
        <begin position="164"/>
        <end position="184"/>
    </location>
</feature>
<evidence type="ECO:0000313" key="14">
    <source>
        <dbReference type="EMBL" id="MFE8700029.1"/>
    </source>
</evidence>
<evidence type="ECO:0000256" key="2">
    <source>
        <dbReference type="ARBA" id="ARBA00022448"/>
    </source>
</evidence>
<reference evidence="14 15" key="1">
    <citation type="submission" date="2024-08" db="EMBL/GenBank/DDBJ databases">
        <title>Two novel Cytobacillus novel species.</title>
        <authorList>
            <person name="Liu G."/>
        </authorList>
    </citation>
    <scope>NUCLEOTIDE SEQUENCE [LARGE SCALE GENOMIC DNA]</scope>
    <source>
        <strain evidence="14 15">FJAT-54145</strain>
    </source>
</reference>
<dbReference type="RefSeq" id="WP_389358731.1">
    <property type="nucleotide sequence ID" value="NZ_JBIACK010000001.1"/>
</dbReference>
<dbReference type="InterPro" id="IPR001708">
    <property type="entry name" value="YidC/ALB3/OXA1/COX18"/>
</dbReference>
<evidence type="ECO:0000256" key="8">
    <source>
        <dbReference type="ARBA" id="ARBA00023136"/>
    </source>
</evidence>
<comment type="function">
    <text evidence="12">Required for the insertion and/or proper folding and/or complex formation of integral membrane proteins into the membrane. Involved in integration of membrane proteins that insert both dependently and independently of the Sec translocase complex, as well as at least some lipoproteins.</text>
</comment>
<comment type="caution">
    <text evidence="14">The sequence shown here is derived from an EMBL/GenBank/DDBJ whole genome shotgun (WGS) entry which is preliminary data.</text>
</comment>
<keyword evidence="3 12" id="KW-1003">Cell membrane</keyword>
<keyword evidence="2 12" id="KW-0813">Transport</keyword>
<dbReference type="CDD" id="cd20070">
    <property type="entry name" value="5TM_YidC_Alb3"/>
    <property type="match status" value="1"/>
</dbReference>
<dbReference type="Pfam" id="PF02096">
    <property type="entry name" value="60KD_IMP"/>
    <property type="match status" value="1"/>
</dbReference>
<keyword evidence="10 12" id="KW-0143">Chaperone</keyword>
<evidence type="ECO:0000256" key="9">
    <source>
        <dbReference type="ARBA" id="ARBA00023139"/>
    </source>
</evidence>
<dbReference type="InterPro" id="IPR047196">
    <property type="entry name" value="YidC_ALB_C"/>
</dbReference>
<sequence length="262" mass="29303">MKLSKRSLLVFVVVFISMMLTGCQSLTEGGGFFHSVFINPFAEAIHGIAVVFNDSYGIAIIIITILIRLVLMPSMLKQYKNQQVMKVKMEQLKPEMTEIQEKIKNTKDAAEQQKLQAEMFSLYKKHGVNPLNIGCLPLLIQMPILMGLFYAIQSSPDIATHSFLWFSLGQPDLWITAIAGVVYYVQFKVSQASLPVEQQKQMRLIGLLSPFMIVIFSFSAPAALPLYWAVGGGFLILQSMLGRRLYPPSKEKVAGQHEGTVL</sequence>
<feature type="transmembrane region" description="Helical" evidence="12">
    <location>
        <begin position="204"/>
        <end position="220"/>
    </location>
</feature>
<dbReference type="HAMAP" id="MF_01811">
    <property type="entry name" value="YidC_type2"/>
    <property type="match status" value="1"/>
</dbReference>
<feature type="transmembrane region" description="Helical" evidence="12">
    <location>
        <begin position="131"/>
        <end position="152"/>
    </location>
</feature>
<accession>A0ABW6K8G5</accession>
<comment type="subcellular location">
    <subcellularLocation>
        <location evidence="1 12">Cell membrane</location>
        <topology evidence="1 12">Multi-pass membrane protein</topology>
    </subcellularLocation>
</comment>
<keyword evidence="15" id="KW-1185">Reference proteome</keyword>
<dbReference type="PROSITE" id="PS51257">
    <property type="entry name" value="PROKAR_LIPOPROTEIN"/>
    <property type="match status" value="1"/>
</dbReference>
<keyword evidence="9" id="KW-0564">Palmitate</keyword>
<evidence type="ECO:0000256" key="4">
    <source>
        <dbReference type="ARBA" id="ARBA00022692"/>
    </source>
</evidence>
<evidence type="ECO:0000256" key="10">
    <source>
        <dbReference type="ARBA" id="ARBA00023186"/>
    </source>
</evidence>
<dbReference type="EMBL" id="JBIACK010000001">
    <property type="protein sequence ID" value="MFE8700029.1"/>
    <property type="molecule type" value="Genomic_DNA"/>
</dbReference>
<keyword evidence="4 12" id="KW-0812">Transmembrane</keyword>
<comment type="similarity">
    <text evidence="12">Belongs to the OXA1/ALB3/YidC family. Type 2 subfamily.</text>
</comment>